<dbReference type="GO" id="GO:0020037">
    <property type="term" value="F:heme binding"/>
    <property type="evidence" value="ECO:0007669"/>
    <property type="project" value="InterPro"/>
</dbReference>
<keyword evidence="3" id="KW-0479">Metal-binding</keyword>
<reference evidence="10 11" key="1">
    <citation type="submission" date="2018-10" db="EMBL/GenBank/DDBJ databases">
        <title>Draft genome of Cortibacter populi DSM10536.</title>
        <authorList>
            <person name="Bernier A.-M."/>
            <person name="Bernard K."/>
        </authorList>
    </citation>
    <scope>NUCLEOTIDE SEQUENCE [LARGE SCALE GENOMIC DNA]</scope>
    <source>
        <strain evidence="10 11">DSM 105136</strain>
    </source>
</reference>
<evidence type="ECO:0000259" key="8">
    <source>
        <dbReference type="Pfam" id="PF04261"/>
    </source>
</evidence>
<organism evidence="10 11">
    <name type="scientific">Corticibacter populi</name>
    <dbReference type="NCBI Taxonomy" id="1550736"/>
    <lineage>
        <taxon>Bacteria</taxon>
        <taxon>Pseudomonadati</taxon>
        <taxon>Pseudomonadota</taxon>
        <taxon>Betaproteobacteria</taxon>
        <taxon>Burkholderiales</taxon>
        <taxon>Comamonadaceae</taxon>
        <taxon>Corticibacter</taxon>
    </lineage>
</organism>
<comment type="caution">
    <text evidence="10">The sequence shown here is derived from an EMBL/GenBank/DDBJ whole genome shotgun (WGS) entry which is preliminary data.</text>
</comment>
<keyword evidence="2 10" id="KW-0575">Peroxidase</keyword>
<dbReference type="GO" id="GO:0046872">
    <property type="term" value="F:metal ion binding"/>
    <property type="evidence" value="ECO:0007669"/>
    <property type="project" value="UniProtKB-KW"/>
</dbReference>
<feature type="compositionally biased region" description="Low complexity" evidence="7">
    <location>
        <begin position="338"/>
        <end position="358"/>
    </location>
</feature>
<protein>
    <submittedName>
        <fullName evidence="10">Dyp-type peroxidase</fullName>
    </submittedName>
</protein>
<dbReference type="AlphaFoldDB" id="A0A3M6QX75"/>
<sequence length="389" mass="41298">MTASSIPPLSETTVASGQPGPQPVVEQQGMAAHFIVLNIAPGAAAEETVRAFFGNAAALVRSVGRRLPELRLSMVVGIGSNAWDRLFGTPRPAHLHVFKELQGGKHRAPSTPGDLLLHIRAQTVSMCFELAMQAMRALEGAVEPVDEVHGFRYFDARSMVGFVDGTENPEGQEALEATLIGTEDPDFAGGSYVIVQKYLHDMTAWNQLPTEEQERVIGRTKHDDIELADDVKPSNSHVALNVVEDENGNELAIVRNNLPFATPSRGEYGTYFIGYARDPAVTELMLTNMFIGRPPGNYDRLLDFSVAVTGTLFFVPSQALLEALADGNPLAGDDAPDAAETAETAASTPSPVAASAAGTLQIGSLKGQPQLNRTTSSGGSAQPGSEPAP</sequence>
<evidence type="ECO:0000313" key="10">
    <source>
        <dbReference type="EMBL" id="RMX07584.1"/>
    </source>
</evidence>
<evidence type="ECO:0000256" key="2">
    <source>
        <dbReference type="ARBA" id="ARBA00022559"/>
    </source>
</evidence>
<name>A0A3M6QX75_9BURK</name>
<feature type="region of interest" description="Disordered" evidence="7">
    <location>
        <begin position="1"/>
        <end position="23"/>
    </location>
</feature>
<feature type="domain" description="Dyp-type peroxidase N-terminal" evidence="8">
    <location>
        <begin position="22"/>
        <end position="152"/>
    </location>
</feature>
<dbReference type="Pfam" id="PF20628">
    <property type="entry name" value="Dyp_perox_C"/>
    <property type="match status" value="1"/>
</dbReference>
<dbReference type="InterPro" id="IPR011008">
    <property type="entry name" value="Dimeric_a/b-barrel"/>
</dbReference>
<dbReference type="RefSeq" id="WP_122225704.1">
    <property type="nucleotide sequence ID" value="NZ_RDQO01000001.1"/>
</dbReference>
<evidence type="ECO:0000256" key="5">
    <source>
        <dbReference type="ARBA" id="ARBA00023004"/>
    </source>
</evidence>
<feature type="compositionally biased region" description="Polar residues" evidence="7">
    <location>
        <begin position="1"/>
        <end position="16"/>
    </location>
</feature>
<dbReference type="GO" id="GO:0005829">
    <property type="term" value="C:cytosol"/>
    <property type="evidence" value="ECO:0007669"/>
    <property type="project" value="TreeGrafter"/>
</dbReference>
<feature type="domain" description="Dyp-type peroxidase C-terminal" evidence="9">
    <location>
        <begin position="155"/>
        <end position="318"/>
    </location>
</feature>
<dbReference type="GO" id="GO:0004601">
    <property type="term" value="F:peroxidase activity"/>
    <property type="evidence" value="ECO:0007669"/>
    <property type="project" value="UniProtKB-KW"/>
</dbReference>
<dbReference type="InterPro" id="IPR006314">
    <property type="entry name" value="Dyp_peroxidase"/>
</dbReference>
<dbReference type="Pfam" id="PF04261">
    <property type="entry name" value="Dyp_perox_N"/>
    <property type="match status" value="1"/>
</dbReference>
<evidence type="ECO:0000256" key="4">
    <source>
        <dbReference type="ARBA" id="ARBA00023002"/>
    </source>
</evidence>
<dbReference type="PROSITE" id="PS51404">
    <property type="entry name" value="DYP_PEROXIDASE"/>
    <property type="match status" value="1"/>
</dbReference>
<feature type="compositionally biased region" description="Polar residues" evidence="7">
    <location>
        <begin position="367"/>
        <end position="383"/>
    </location>
</feature>
<dbReference type="SUPFAM" id="SSF54909">
    <property type="entry name" value="Dimeric alpha+beta barrel"/>
    <property type="match status" value="1"/>
</dbReference>
<evidence type="ECO:0000256" key="6">
    <source>
        <dbReference type="ARBA" id="ARBA00025737"/>
    </source>
</evidence>
<proteinExistence type="inferred from homology"/>
<evidence type="ECO:0000256" key="3">
    <source>
        <dbReference type="ARBA" id="ARBA00022723"/>
    </source>
</evidence>
<dbReference type="OrthoDB" id="3251355at2"/>
<keyword evidence="4" id="KW-0560">Oxidoreductase</keyword>
<dbReference type="InterPro" id="IPR048327">
    <property type="entry name" value="Dyp_perox_N"/>
</dbReference>
<keyword evidence="11" id="KW-1185">Reference proteome</keyword>
<evidence type="ECO:0000259" key="9">
    <source>
        <dbReference type="Pfam" id="PF20628"/>
    </source>
</evidence>
<accession>A0A3M6QX75</accession>
<comment type="cofactor">
    <cofactor evidence="1">
        <name>heme b</name>
        <dbReference type="ChEBI" id="CHEBI:60344"/>
    </cofactor>
</comment>
<keyword evidence="5" id="KW-0408">Iron</keyword>
<evidence type="ECO:0000313" key="11">
    <source>
        <dbReference type="Proteomes" id="UP000278006"/>
    </source>
</evidence>
<feature type="region of interest" description="Disordered" evidence="7">
    <location>
        <begin position="331"/>
        <end position="389"/>
    </location>
</feature>
<dbReference type="PANTHER" id="PTHR30521">
    <property type="entry name" value="DEFERROCHELATASE/PEROXIDASE"/>
    <property type="match status" value="1"/>
</dbReference>
<dbReference type="Proteomes" id="UP000278006">
    <property type="component" value="Unassembled WGS sequence"/>
</dbReference>
<dbReference type="NCBIfam" id="TIGR01413">
    <property type="entry name" value="Dyp_perox_fam"/>
    <property type="match status" value="1"/>
</dbReference>
<dbReference type="PANTHER" id="PTHR30521:SF0">
    <property type="entry name" value="DYP-TYPE PEROXIDASE FAMILY PROTEIN"/>
    <property type="match status" value="1"/>
</dbReference>
<dbReference type="EMBL" id="RDQO01000001">
    <property type="protein sequence ID" value="RMX07584.1"/>
    <property type="molecule type" value="Genomic_DNA"/>
</dbReference>
<evidence type="ECO:0000256" key="7">
    <source>
        <dbReference type="SAM" id="MobiDB-lite"/>
    </source>
</evidence>
<gene>
    <name evidence="10" type="ORF">D8I35_00050</name>
</gene>
<evidence type="ECO:0000256" key="1">
    <source>
        <dbReference type="ARBA" id="ARBA00001970"/>
    </source>
</evidence>
<dbReference type="InterPro" id="IPR048328">
    <property type="entry name" value="Dyp_perox_C"/>
</dbReference>
<comment type="similarity">
    <text evidence="6">Belongs to the DyP-type peroxidase family.</text>
</comment>